<keyword evidence="4" id="KW-0539">Nucleus</keyword>
<keyword evidence="3 8" id="KW-0238">DNA-binding</keyword>
<evidence type="ECO:0000256" key="3">
    <source>
        <dbReference type="ARBA" id="ARBA00023125"/>
    </source>
</evidence>
<comment type="caution">
    <text evidence="8">The sequence shown here is derived from an EMBL/GenBank/DDBJ whole genome shotgun (WGS) entry which is preliminary data.</text>
</comment>
<feature type="domain" description="Myb-like" evidence="6">
    <location>
        <begin position="9"/>
        <end position="61"/>
    </location>
</feature>
<name>A0AAV3NQP5_LITER</name>
<evidence type="ECO:0000313" key="8">
    <source>
        <dbReference type="EMBL" id="GAA0141197.1"/>
    </source>
</evidence>
<dbReference type="CDD" id="cd00167">
    <property type="entry name" value="SANT"/>
    <property type="match status" value="2"/>
</dbReference>
<dbReference type="PROSITE" id="PS51294">
    <property type="entry name" value="HTH_MYB"/>
    <property type="match status" value="2"/>
</dbReference>
<keyword evidence="9" id="KW-1185">Reference proteome</keyword>
<evidence type="ECO:0000259" key="6">
    <source>
        <dbReference type="PROSITE" id="PS50090"/>
    </source>
</evidence>
<evidence type="ECO:0000313" key="9">
    <source>
        <dbReference type="Proteomes" id="UP001454036"/>
    </source>
</evidence>
<sequence>MGRAPCCEKVGLNRGPWTNEEDQLLINYINENGHGNWRALPKKAGLLRCGKSCRLRWTNYLRPDIKRGNFTKEEEDAIIQLHQELGNKWSTIASRLAGRTDNEIKNVWHTHLKKRLDNQPEETKRQRTRKRSKKIDTSEQPVKNNSAIKDNNNDKNNDGDQEDIIMKETNSPSQSSETTSTVTSSSCTSSINDDTLEKFLDDDFWADVLSGNLSNMDANHLPQVNGIGIEEHKTYPLLPTSPVLLDLDGFEYFDPNKSQDDEMDFWCNYLARDGELQELLSNV</sequence>
<evidence type="ECO:0000256" key="1">
    <source>
        <dbReference type="ARBA" id="ARBA00004123"/>
    </source>
</evidence>
<dbReference type="PANTHER" id="PTHR10641">
    <property type="entry name" value="MYB FAMILY TRANSCRIPTION FACTOR"/>
    <property type="match status" value="1"/>
</dbReference>
<evidence type="ECO:0000256" key="4">
    <source>
        <dbReference type="ARBA" id="ARBA00023242"/>
    </source>
</evidence>
<dbReference type="Pfam" id="PF00249">
    <property type="entry name" value="Myb_DNA-binding"/>
    <property type="match status" value="2"/>
</dbReference>
<proteinExistence type="predicted"/>
<evidence type="ECO:0000256" key="2">
    <source>
        <dbReference type="ARBA" id="ARBA00022737"/>
    </source>
</evidence>
<dbReference type="SMART" id="SM00717">
    <property type="entry name" value="SANT"/>
    <property type="match status" value="2"/>
</dbReference>
<dbReference type="PROSITE" id="PS50090">
    <property type="entry name" value="MYB_LIKE"/>
    <property type="match status" value="2"/>
</dbReference>
<protein>
    <submittedName>
        <fullName evidence="8">Homeodomain transcription factor</fullName>
    </submittedName>
</protein>
<organism evidence="8 9">
    <name type="scientific">Lithospermum erythrorhizon</name>
    <name type="common">Purple gromwell</name>
    <name type="synonym">Lithospermum officinale var. erythrorhizon</name>
    <dbReference type="NCBI Taxonomy" id="34254"/>
    <lineage>
        <taxon>Eukaryota</taxon>
        <taxon>Viridiplantae</taxon>
        <taxon>Streptophyta</taxon>
        <taxon>Embryophyta</taxon>
        <taxon>Tracheophyta</taxon>
        <taxon>Spermatophyta</taxon>
        <taxon>Magnoliopsida</taxon>
        <taxon>eudicotyledons</taxon>
        <taxon>Gunneridae</taxon>
        <taxon>Pentapetalae</taxon>
        <taxon>asterids</taxon>
        <taxon>lamiids</taxon>
        <taxon>Boraginales</taxon>
        <taxon>Boraginaceae</taxon>
        <taxon>Boraginoideae</taxon>
        <taxon>Lithospermeae</taxon>
        <taxon>Lithospermum</taxon>
    </lineage>
</organism>
<dbReference type="GO" id="GO:0005634">
    <property type="term" value="C:nucleus"/>
    <property type="evidence" value="ECO:0007669"/>
    <property type="project" value="UniProtKB-SubCell"/>
</dbReference>
<evidence type="ECO:0000259" key="7">
    <source>
        <dbReference type="PROSITE" id="PS51294"/>
    </source>
</evidence>
<dbReference type="GO" id="GO:0003677">
    <property type="term" value="F:DNA binding"/>
    <property type="evidence" value="ECO:0007669"/>
    <property type="project" value="UniProtKB-KW"/>
</dbReference>
<comment type="subcellular location">
    <subcellularLocation>
        <location evidence="1">Nucleus</location>
    </subcellularLocation>
</comment>
<keyword evidence="8" id="KW-0371">Homeobox</keyword>
<dbReference type="EMBL" id="BAABME010015440">
    <property type="protein sequence ID" value="GAA0141197.1"/>
    <property type="molecule type" value="Genomic_DNA"/>
</dbReference>
<feature type="domain" description="HTH myb-type" evidence="7">
    <location>
        <begin position="62"/>
        <end position="116"/>
    </location>
</feature>
<dbReference type="FunFam" id="1.10.10.60:FF:000001">
    <property type="entry name" value="MYB-related transcription factor"/>
    <property type="match status" value="1"/>
</dbReference>
<keyword evidence="2" id="KW-0677">Repeat</keyword>
<dbReference type="InterPro" id="IPR017930">
    <property type="entry name" value="Myb_dom"/>
</dbReference>
<reference evidence="8 9" key="1">
    <citation type="submission" date="2024-01" db="EMBL/GenBank/DDBJ databases">
        <title>The complete chloroplast genome sequence of Lithospermum erythrorhizon: insights into the phylogenetic relationship among Boraginaceae species and the maternal lineages of purple gromwells.</title>
        <authorList>
            <person name="Okada T."/>
            <person name="Watanabe K."/>
        </authorList>
    </citation>
    <scope>NUCLEOTIDE SEQUENCE [LARGE SCALE GENOMIC DNA]</scope>
</reference>
<dbReference type="PANTHER" id="PTHR10641:SF1413">
    <property type="entry name" value="MYB-RELATED PROTEIN MYB4"/>
    <property type="match status" value="1"/>
</dbReference>
<evidence type="ECO:0000256" key="5">
    <source>
        <dbReference type="SAM" id="MobiDB-lite"/>
    </source>
</evidence>
<dbReference type="InterPro" id="IPR015495">
    <property type="entry name" value="Myb_TF_plants"/>
</dbReference>
<feature type="compositionally biased region" description="Low complexity" evidence="5">
    <location>
        <begin position="169"/>
        <end position="189"/>
    </location>
</feature>
<feature type="compositionally biased region" description="Basic and acidic residues" evidence="5">
    <location>
        <begin position="115"/>
        <end position="125"/>
    </location>
</feature>
<dbReference type="AlphaFoldDB" id="A0AAV3NQP5"/>
<dbReference type="Gene3D" id="1.10.10.60">
    <property type="entry name" value="Homeodomain-like"/>
    <property type="match status" value="2"/>
</dbReference>
<feature type="domain" description="Myb-like" evidence="6">
    <location>
        <begin position="62"/>
        <end position="112"/>
    </location>
</feature>
<dbReference type="InterPro" id="IPR001005">
    <property type="entry name" value="SANT/Myb"/>
</dbReference>
<accession>A0AAV3NQP5</accession>
<feature type="domain" description="HTH myb-type" evidence="7">
    <location>
        <begin position="9"/>
        <end position="61"/>
    </location>
</feature>
<dbReference type="InterPro" id="IPR009057">
    <property type="entry name" value="Homeodomain-like_sf"/>
</dbReference>
<dbReference type="Proteomes" id="UP001454036">
    <property type="component" value="Unassembled WGS sequence"/>
</dbReference>
<feature type="region of interest" description="Disordered" evidence="5">
    <location>
        <begin position="111"/>
        <end position="189"/>
    </location>
</feature>
<dbReference type="SUPFAM" id="SSF46689">
    <property type="entry name" value="Homeodomain-like"/>
    <property type="match status" value="1"/>
</dbReference>
<gene>
    <name evidence="8" type="ORF">LIER_35347</name>
</gene>